<evidence type="ECO:0000313" key="1">
    <source>
        <dbReference type="EMBL" id="CAL1608609.1"/>
    </source>
</evidence>
<dbReference type="Proteomes" id="UP001497482">
    <property type="component" value="Chromosome 6"/>
</dbReference>
<evidence type="ECO:0000313" key="2">
    <source>
        <dbReference type="Proteomes" id="UP001497482"/>
    </source>
</evidence>
<reference evidence="1 2" key="1">
    <citation type="submission" date="2024-04" db="EMBL/GenBank/DDBJ databases">
        <authorList>
            <person name="Waldvogel A.-M."/>
            <person name="Schoenle A."/>
        </authorList>
    </citation>
    <scope>NUCLEOTIDE SEQUENCE [LARGE SCALE GENOMIC DNA]</scope>
</reference>
<proteinExistence type="predicted"/>
<dbReference type="Gene3D" id="3.80.10.10">
    <property type="entry name" value="Ribonuclease Inhibitor"/>
    <property type="match status" value="1"/>
</dbReference>
<name>A0AAV2M5N2_KNICA</name>
<keyword evidence="2" id="KW-1185">Reference proteome</keyword>
<protein>
    <submittedName>
        <fullName evidence="1">Uncharacterized protein</fullName>
    </submittedName>
</protein>
<gene>
    <name evidence="1" type="ORF">KC01_LOCUS35509</name>
</gene>
<sequence length="420" mass="47338">MCGVVDSCGLWRRWTLRLNALKKNSYNASFWRMLRRWRVSSAALRTPCFTRLTAELPHLRALSLCDITVPCGTDVCSGLTHLTRLYLTRCTLHMELHHLLQLLPSRLTHLYMCECGLTNLDSAALVRLRALTQLRYFAFHGHSNLSSVHKILAQLPELRYLSLCVAPTFSTLPCPSPLSLPLVSPHPLLSLELLSLDSSSDVPLDLMKNLSSLRSLTVMFKAPVRPHPSVRVQFGQSEEQRLLYLLEVLVAWLKDLSSLASSSLSALLLENGPPLQSFLQFIPSSVTRLSLHALSVRSEDLHTLSTHLPQLQHLQLLPLRPLDLDSVSLLLELFPHLHLLCLHLPGVPLVQLDMKELQDLRRCPPSRLLSRVQQLRQVQTQEAHQESDGAERELLSCGCLHLLPTTVSTWAETGLKERLK</sequence>
<accession>A0AAV2M5N2</accession>
<organism evidence="1 2">
    <name type="scientific">Knipowitschia caucasica</name>
    <name type="common">Caucasian dwarf goby</name>
    <name type="synonym">Pomatoschistus caucasicus</name>
    <dbReference type="NCBI Taxonomy" id="637954"/>
    <lineage>
        <taxon>Eukaryota</taxon>
        <taxon>Metazoa</taxon>
        <taxon>Chordata</taxon>
        <taxon>Craniata</taxon>
        <taxon>Vertebrata</taxon>
        <taxon>Euteleostomi</taxon>
        <taxon>Actinopterygii</taxon>
        <taxon>Neopterygii</taxon>
        <taxon>Teleostei</taxon>
        <taxon>Neoteleostei</taxon>
        <taxon>Acanthomorphata</taxon>
        <taxon>Gobiaria</taxon>
        <taxon>Gobiiformes</taxon>
        <taxon>Gobioidei</taxon>
        <taxon>Gobiidae</taxon>
        <taxon>Gobiinae</taxon>
        <taxon>Knipowitschia</taxon>
    </lineage>
</organism>
<dbReference type="SUPFAM" id="SSF52047">
    <property type="entry name" value="RNI-like"/>
    <property type="match status" value="1"/>
</dbReference>
<dbReference type="AlphaFoldDB" id="A0AAV2M5N2"/>
<dbReference type="EMBL" id="OZ035828">
    <property type="protein sequence ID" value="CAL1608609.1"/>
    <property type="molecule type" value="Genomic_DNA"/>
</dbReference>
<dbReference type="InterPro" id="IPR032675">
    <property type="entry name" value="LRR_dom_sf"/>
</dbReference>